<proteinExistence type="inferred from homology"/>
<evidence type="ECO:0000256" key="5">
    <source>
        <dbReference type="ARBA" id="ARBA00022519"/>
    </source>
</evidence>
<reference evidence="13 15" key="1">
    <citation type="submission" date="2018-01" db="EMBL/GenBank/DDBJ databases">
        <title>The complete genome sequence of Chromatium okenii LaCa, a purple sulfur bacterium with a turbulent life.</title>
        <authorList>
            <person name="Luedin S.M."/>
            <person name="Liechti N."/>
            <person name="Storelli N."/>
            <person name="Danza F."/>
            <person name="Wittwer M."/>
            <person name="Pothier J.F."/>
            <person name="Tonolla M.A."/>
        </authorList>
    </citation>
    <scope>NUCLEOTIDE SEQUENCE [LARGE SCALE GENOMIC DNA]</scope>
    <source>
        <strain evidence="13 15">LaCa</strain>
    </source>
</reference>
<dbReference type="PRINTS" id="PR01490">
    <property type="entry name" value="RTXTOXIND"/>
</dbReference>
<evidence type="ECO:0000256" key="4">
    <source>
        <dbReference type="ARBA" id="ARBA00022475"/>
    </source>
</evidence>
<gene>
    <name evidence="14" type="ORF">CXB77_00010</name>
    <name evidence="13" type="ORF">CXB77_09965</name>
</gene>
<organism evidence="13 15">
    <name type="scientific">Chromatium okenii</name>
    <dbReference type="NCBI Taxonomy" id="61644"/>
    <lineage>
        <taxon>Bacteria</taxon>
        <taxon>Pseudomonadati</taxon>
        <taxon>Pseudomonadota</taxon>
        <taxon>Gammaproteobacteria</taxon>
        <taxon>Chromatiales</taxon>
        <taxon>Chromatiaceae</taxon>
        <taxon>Chromatium</taxon>
    </lineage>
</organism>
<dbReference type="EMBL" id="PPGH01000035">
    <property type="protein sequence ID" value="PQJ96124.1"/>
    <property type="molecule type" value="Genomic_DNA"/>
</dbReference>
<keyword evidence="6 9" id="KW-0812">Transmembrane</keyword>
<keyword evidence="7 9" id="KW-1133">Transmembrane helix</keyword>
<accession>A0A2S7XQU7</accession>
<dbReference type="SUPFAM" id="SSF111369">
    <property type="entry name" value="HlyD-like secretion proteins"/>
    <property type="match status" value="1"/>
</dbReference>
<dbReference type="Pfam" id="PF25994">
    <property type="entry name" value="HH_AprE"/>
    <property type="match status" value="1"/>
</dbReference>
<evidence type="ECO:0000313" key="13">
    <source>
        <dbReference type="EMBL" id="PQJ96124.1"/>
    </source>
</evidence>
<evidence type="ECO:0000256" key="7">
    <source>
        <dbReference type="ARBA" id="ARBA00022989"/>
    </source>
</evidence>
<keyword evidence="3 9" id="KW-0813">Transport</keyword>
<evidence type="ECO:0000259" key="11">
    <source>
        <dbReference type="Pfam" id="PF25994"/>
    </source>
</evidence>
<dbReference type="InterPro" id="IPR050739">
    <property type="entry name" value="MFP"/>
</dbReference>
<name>A0A2S7XQU7_9GAMM</name>
<dbReference type="PANTHER" id="PTHR30386">
    <property type="entry name" value="MEMBRANE FUSION SUBUNIT OF EMRAB-TOLC MULTIDRUG EFFLUX PUMP"/>
    <property type="match status" value="1"/>
</dbReference>
<keyword evidence="5 9" id="KW-0997">Cell inner membrane</keyword>
<evidence type="ECO:0000313" key="14">
    <source>
        <dbReference type="EMBL" id="PQJ97700.1"/>
    </source>
</evidence>
<keyword evidence="10" id="KW-0175">Coiled coil</keyword>
<evidence type="ECO:0000256" key="2">
    <source>
        <dbReference type="ARBA" id="ARBA00009477"/>
    </source>
</evidence>
<comment type="caution">
    <text evidence="13">The sequence shown here is derived from an EMBL/GenBank/DDBJ whole genome shotgun (WGS) entry which is preliminary data.</text>
</comment>
<dbReference type="InterPro" id="IPR058781">
    <property type="entry name" value="HH_AprE-like"/>
</dbReference>
<dbReference type="EMBL" id="PPGH01000001">
    <property type="protein sequence ID" value="PQJ97700.1"/>
    <property type="molecule type" value="Genomic_DNA"/>
</dbReference>
<dbReference type="GO" id="GO:0009306">
    <property type="term" value="P:protein secretion"/>
    <property type="evidence" value="ECO:0007669"/>
    <property type="project" value="InterPro"/>
</dbReference>
<dbReference type="PANTHER" id="PTHR30386:SF17">
    <property type="entry name" value="ALKALINE PROTEASE SECRETION PROTEIN APRE"/>
    <property type="match status" value="1"/>
</dbReference>
<feature type="transmembrane region" description="Helical" evidence="9">
    <location>
        <begin position="29"/>
        <end position="47"/>
    </location>
</feature>
<dbReference type="InterPro" id="IPR010129">
    <property type="entry name" value="T1SS_HlyD"/>
</dbReference>
<feature type="domain" description="AprE-like beta-barrel" evidence="12">
    <location>
        <begin position="334"/>
        <end position="423"/>
    </location>
</feature>
<evidence type="ECO:0000256" key="10">
    <source>
        <dbReference type="SAM" id="Coils"/>
    </source>
</evidence>
<evidence type="ECO:0000256" key="1">
    <source>
        <dbReference type="ARBA" id="ARBA00004377"/>
    </source>
</evidence>
<evidence type="ECO:0000259" key="12">
    <source>
        <dbReference type="Pfam" id="PF26002"/>
    </source>
</evidence>
<comment type="similarity">
    <text evidence="2 9">Belongs to the membrane fusion protein (MFP) (TC 8.A.1) family.</text>
</comment>
<dbReference type="Pfam" id="PF26002">
    <property type="entry name" value="Beta-barrel_AprE"/>
    <property type="match status" value="1"/>
</dbReference>
<evidence type="ECO:0000256" key="6">
    <source>
        <dbReference type="ARBA" id="ARBA00022692"/>
    </source>
</evidence>
<dbReference type="Proteomes" id="UP000239936">
    <property type="component" value="Unassembled WGS sequence"/>
</dbReference>
<keyword evidence="15" id="KW-1185">Reference proteome</keyword>
<evidence type="ECO:0000313" key="15">
    <source>
        <dbReference type="Proteomes" id="UP000239936"/>
    </source>
</evidence>
<comment type="subcellular location">
    <subcellularLocation>
        <location evidence="1 9">Cell inner membrane</location>
        <topology evidence="1 9">Single-pass membrane protein</topology>
    </subcellularLocation>
</comment>
<protein>
    <recommendedName>
        <fullName evidence="9">Membrane fusion protein (MFP) family protein</fullName>
    </recommendedName>
</protein>
<dbReference type="InterPro" id="IPR006144">
    <property type="entry name" value="Secretion_HlyD_CS"/>
</dbReference>
<dbReference type="OrthoDB" id="9775513at2"/>
<dbReference type="NCBIfam" id="TIGR01843">
    <property type="entry name" value="type_I_hlyD"/>
    <property type="match status" value="1"/>
</dbReference>
<evidence type="ECO:0000256" key="9">
    <source>
        <dbReference type="RuleBase" id="RU365093"/>
    </source>
</evidence>
<keyword evidence="4 9" id="KW-1003">Cell membrane</keyword>
<dbReference type="RefSeq" id="WP_105072307.1">
    <property type="nucleotide sequence ID" value="NZ_PPGH01000001.1"/>
</dbReference>
<evidence type="ECO:0000256" key="3">
    <source>
        <dbReference type="ARBA" id="ARBA00022448"/>
    </source>
</evidence>
<dbReference type="PROSITE" id="PS00543">
    <property type="entry name" value="HLYD_FAMILY"/>
    <property type="match status" value="1"/>
</dbReference>
<feature type="domain" description="AprE-like long alpha-helical hairpin" evidence="11">
    <location>
        <begin position="102"/>
        <end position="290"/>
    </location>
</feature>
<dbReference type="Gene3D" id="2.40.30.170">
    <property type="match status" value="1"/>
</dbReference>
<feature type="coiled-coil region" evidence="10">
    <location>
        <begin position="272"/>
        <end position="299"/>
    </location>
</feature>
<dbReference type="Gene3D" id="2.40.50.100">
    <property type="match status" value="1"/>
</dbReference>
<dbReference type="AlphaFoldDB" id="A0A2S7XQU7"/>
<evidence type="ECO:0000256" key="8">
    <source>
        <dbReference type="ARBA" id="ARBA00023136"/>
    </source>
</evidence>
<keyword evidence="8 9" id="KW-0472">Membrane</keyword>
<dbReference type="GO" id="GO:0005886">
    <property type="term" value="C:plasma membrane"/>
    <property type="evidence" value="ECO:0007669"/>
    <property type="project" value="UniProtKB-SubCell"/>
</dbReference>
<sequence>MDINVIPKTLEPTPDTLSLRTSDGPERTLGLLILLAGVGGFGVWAAFAPIDSATVAPGVVTVESSRKTVQHMEGGIVSEIMVREGDTVQKGQVLLRIDDTESRAQLEIARGKFLARRAEEARLIAERDNADKVVFPADLLEAKNDPRVEEAMMGQQRMFQARHQANAGEVDVLQQRIGQLQEQIRGLTGLVSSKEKRIGLYQEEIAGLQKLIEKGLGEKSRLREWERLAAEIDGERVEHLSAIAATQVQIGETKLQIAQVRRVFTSDVVEQLRAVQTDLSDLRERMRALEKALERTAVMAPSAGSIVGMRIHTIGGVLRSGDPILDIIPEGEPLIVEARVQPTDIDQVIPGLTAEIRFSAFNSRTTPTVFGTVLTISGDRLTDPSTGAPYYLARIQVTPEGMNTLRGLILLPGMPADVMIKTGERTFFEYLIKPITDRLILGLKEE</sequence>
<dbReference type="InterPro" id="IPR058982">
    <property type="entry name" value="Beta-barrel_AprE"/>
</dbReference>